<evidence type="ECO:0000313" key="1">
    <source>
        <dbReference type="EMBL" id="GBH17369.1"/>
    </source>
</evidence>
<evidence type="ECO:0000313" key="2">
    <source>
        <dbReference type="Proteomes" id="UP000248291"/>
    </source>
</evidence>
<organism evidence="1 2">
    <name type="scientific">Pseudomonas syringae pv. actinidiae</name>
    <dbReference type="NCBI Taxonomy" id="103796"/>
    <lineage>
        <taxon>Bacteria</taxon>
        <taxon>Pseudomonadati</taxon>
        <taxon>Pseudomonadota</taxon>
        <taxon>Gammaproteobacteria</taxon>
        <taxon>Pseudomonadales</taxon>
        <taxon>Pseudomonadaceae</taxon>
        <taxon>Pseudomonas</taxon>
        <taxon>Pseudomonas syringae</taxon>
    </lineage>
</organism>
<dbReference type="Proteomes" id="UP000248291">
    <property type="component" value="Unassembled WGS sequence"/>
</dbReference>
<comment type="caution">
    <text evidence="1">The sequence shown here is derived from an EMBL/GenBank/DDBJ whole genome shotgun (WGS) entry which is preliminary data.</text>
</comment>
<dbReference type="AlphaFoldDB" id="A0AAN4TLI0"/>
<proteinExistence type="predicted"/>
<dbReference type="EMBL" id="BGKA01000103">
    <property type="protein sequence ID" value="GBH17369.1"/>
    <property type="molecule type" value="Genomic_DNA"/>
</dbReference>
<gene>
    <name evidence="1" type="ORF">KPSA3_03334</name>
</gene>
<sequence>MQEVSGSIPLSSTKFSVSERSYIVLIRCETSGSSDRLLLREGFVPFV</sequence>
<reference evidence="1 2" key="1">
    <citation type="submission" date="2018-04" db="EMBL/GenBank/DDBJ databases">
        <title>Draft genome sequence of Pseudomonas syringae pv. actinidiae biovar 3 strains isolated from kiwifruit in Kagawa prefecture.</title>
        <authorList>
            <person name="Tabuchi M."/>
            <person name="Saito M."/>
            <person name="Fujiwara S."/>
            <person name="Sasa N."/>
            <person name="Akimitsu K."/>
            <person name="Gomi K."/>
            <person name="Konishi-Sugita S."/>
            <person name="Hamano K."/>
            <person name="Kataoka I."/>
        </authorList>
    </citation>
    <scope>NUCLEOTIDE SEQUENCE [LARGE SCALE GENOMIC DNA]</scope>
    <source>
        <strain evidence="1 2">MAFF212211</strain>
    </source>
</reference>
<accession>A0AAN4TLI0</accession>
<protein>
    <submittedName>
        <fullName evidence="1">Uncharacterized protein</fullName>
    </submittedName>
</protein>
<name>A0AAN4TLI0_PSESF</name>